<dbReference type="RefSeq" id="WP_309393834.1">
    <property type="nucleotide sequence ID" value="NZ_JADBEO010000044.1"/>
</dbReference>
<gene>
    <name evidence="3" type="ORF">IHQ68_16640</name>
</gene>
<dbReference type="PANTHER" id="PTHR44757">
    <property type="entry name" value="DIGUANYLATE CYCLASE DGCP"/>
    <property type="match status" value="1"/>
</dbReference>
<dbReference type="InterPro" id="IPR000014">
    <property type="entry name" value="PAS"/>
</dbReference>
<dbReference type="PROSITE" id="PS50113">
    <property type="entry name" value="PAC"/>
    <property type="match status" value="1"/>
</dbReference>
<evidence type="ECO:0000259" key="2">
    <source>
        <dbReference type="PROSITE" id="PS50113"/>
    </source>
</evidence>
<protein>
    <submittedName>
        <fullName evidence="3">PAS domain S-box protein</fullName>
    </submittedName>
</protein>
<evidence type="ECO:0000259" key="1">
    <source>
        <dbReference type="PROSITE" id="PS50112"/>
    </source>
</evidence>
<comment type="caution">
    <text evidence="3">The sequence shown here is derived from an EMBL/GenBank/DDBJ whole genome shotgun (WGS) entry which is preliminary data.</text>
</comment>
<dbReference type="Proteomes" id="UP001181622">
    <property type="component" value="Unassembled WGS sequence"/>
</dbReference>
<dbReference type="InterPro" id="IPR035965">
    <property type="entry name" value="PAS-like_dom_sf"/>
</dbReference>
<organism evidence="3 4">
    <name type="scientific">Chelatococcus sambhunathii</name>
    <dbReference type="NCBI Taxonomy" id="363953"/>
    <lineage>
        <taxon>Bacteria</taxon>
        <taxon>Pseudomonadati</taxon>
        <taxon>Pseudomonadota</taxon>
        <taxon>Alphaproteobacteria</taxon>
        <taxon>Hyphomicrobiales</taxon>
        <taxon>Chelatococcaceae</taxon>
        <taxon>Chelatococcus</taxon>
    </lineage>
</organism>
<dbReference type="PROSITE" id="PS50112">
    <property type="entry name" value="PAS"/>
    <property type="match status" value="1"/>
</dbReference>
<sequence>MAHPIDFADLVATAGDAVVVADATGAIVVWNAAAERIFGFSEAEALGRSLDIITPERHRERHWDGYARSMETGKTRYGNGELLKVPALHKDGRALSIAFTVGMLFDADGKTVGVSAIIRDETERWAQQREERKRISELKAQVKQLQASAPAEA</sequence>
<dbReference type="InterPro" id="IPR000700">
    <property type="entry name" value="PAS-assoc_C"/>
</dbReference>
<dbReference type="CDD" id="cd00130">
    <property type="entry name" value="PAS"/>
    <property type="match status" value="1"/>
</dbReference>
<dbReference type="InterPro" id="IPR013767">
    <property type="entry name" value="PAS_fold"/>
</dbReference>
<evidence type="ECO:0000313" key="4">
    <source>
        <dbReference type="Proteomes" id="UP001181622"/>
    </source>
</evidence>
<accession>A0ABU1DJE8</accession>
<dbReference type="PANTHER" id="PTHR44757:SF2">
    <property type="entry name" value="BIOFILM ARCHITECTURE MAINTENANCE PROTEIN MBAA"/>
    <property type="match status" value="1"/>
</dbReference>
<evidence type="ECO:0000313" key="3">
    <source>
        <dbReference type="EMBL" id="MDR4308247.1"/>
    </source>
</evidence>
<dbReference type="NCBIfam" id="TIGR00229">
    <property type="entry name" value="sensory_box"/>
    <property type="match status" value="1"/>
</dbReference>
<dbReference type="Gene3D" id="3.30.450.20">
    <property type="entry name" value="PAS domain"/>
    <property type="match status" value="1"/>
</dbReference>
<dbReference type="EMBL" id="JADBEO010000044">
    <property type="protein sequence ID" value="MDR4308247.1"/>
    <property type="molecule type" value="Genomic_DNA"/>
</dbReference>
<dbReference type="SMART" id="SM00091">
    <property type="entry name" value="PAS"/>
    <property type="match status" value="1"/>
</dbReference>
<feature type="domain" description="PAS" evidence="1">
    <location>
        <begin position="3"/>
        <end position="56"/>
    </location>
</feature>
<proteinExistence type="predicted"/>
<dbReference type="InterPro" id="IPR052155">
    <property type="entry name" value="Biofilm_reg_signaling"/>
</dbReference>
<name>A0ABU1DJE8_9HYPH</name>
<dbReference type="SUPFAM" id="SSF55785">
    <property type="entry name" value="PYP-like sensor domain (PAS domain)"/>
    <property type="match status" value="1"/>
</dbReference>
<keyword evidence="4" id="KW-1185">Reference proteome</keyword>
<feature type="domain" description="PAC" evidence="2">
    <location>
        <begin position="81"/>
        <end position="133"/>
    </location>
</feature>
<reference evidence="3" key="1">
    <citation type="submission" date="2020-10" db="EMBL/GenBank/DDBJ databases">
        <authorList>
            <person name="Abbas A."/>
            <person name="Razzaq R."/>
            <person name="Waqas M."/>
            <person name="Abbas N."/>
            <person name="Nielsen T.K."/>
            <person name="Hansen L.H."/>
            <person name="Hussain S."/>
            <person name="Shahid M."/>
        </authorList>
    </citation>
    <scope>NUCLEOTIDE SEQUENCE</scope>
    <source>
        <strain evidence="3">S14</strain>
    </source>
</reference>
<dbReference type="Pfam" id="PF00989">
    <property type="entry name" value="PAS"/>
    <property type="match status" value="1"/>
</dbReference>